<reference evidence="8" key="1">
    <citation type="journal article" date="2016" name="Front. Microbiol.">
        <title>Genome Sequence of the Piezophilic, Mesophilic Sulfate-Reducing Bacterium Desulfovibrio indicus J2T.</title>
        <authorList>
            <person name="Cao J."/>
            <person name="Maignien L."/>
            <person name="Shao Z."/>
            <person name="Alain K."/>
            <person name="Jebbar M."/>
        </authorList>
    </citation>
    <scope>NUCLEOTIDE SEQUENCE</scope>
    <source>
        <strain evidence="8">NBRC 103626</strain>
    </source>
</reference>
<dbReference type="NCBIfam" id="TIGR01352">
    <property type="entry name" value="tonB_Cterm"/>
    <property type="match status" value="1"/>
</dbReference>
<evidence type="ECO:0000256" key="6">
    <source>
        <dbReference type="SAM" id="Phobius"/>
    </source>
</evidence>
<protein>
    <recommendedName>
        <fullName evidence="7">TonB C-terminal domain-containing protein</fullName>
    </recommendedName>
</protein>
<name>A0AA37HSY1_9HYPH</name>
<dbReference type="Pfam" id="PF03544">
    <property type="entry name" value="TonB_C"/>
    <property type="match status" value="1"/>
</dbReference>
<keyword evidence="3 6" id="KW-1133">Transmembrane helix</keyword>
<gene>
    <name evidence="8" type="ORF">NBEOAGPD_4254</name>
</gene>
<organism evidence="8 9">
    <name type="scientific">Methylobacterium gregans</name>
    <dbReference type="NCBI Taxonomy" id="374424"/>
    <lineage>
        <taxon>Bacteria</taxon>
        <taxon>Pseudomonadati</taxon>
        <taxon>Pseudomonadota</taxon>
        <taxon>Alphaproteobacteria</taxon>
        <taxon>Hyphomicrobiales</taxon>
        <taxon>Methylobacteriaceae</taxon>
        <taxon>Methylobacterium</taxon>
    </lineage>
</organism>
<dbReference type="SUPFAM" id="SSF74653">
    <property type="entry name" value="TolA/TonB C-terminal domain"/>
    <property type="match status" value="1"/>
</dbReference>
<reference evidence="8" key="2">
    <citation type="submission" date="2021-08" db="EMBL/GenBank/DDBJ databases">
        <authorList>
            <person name="Tani A."/>
            <person name="Ola A."/>
            <person name="Ogura Y."/>
            <person name="Katsura K."/>
            <person name="Hayashi T."/>
        </authorList>
    </citation>
    <scope>NUCLEOTIDE SEQUENCE</scope>
    <source>
        <strain evidence="8">NBRC 103626</strain>
    </source>
</reference>
<dbReference type="PROSITE" id="PS52015">
    <property type="entry name" value="TONB_CTD"/>
    <property type="match status" value="1"/>
</dbReference>
<dbReference type="Proteomes" id="UP001055108">
    <property type="component" value="Unassembled WGS sequence"/>
</dbReference>
<evidence type="ECO:0000259" key="7">
    <source>
        <dbReference type="PROSITE" id="PS52015"/>
    </source>
</evidence>
<feature type="compositionally biased region" description="Low complexity" evidence="5">
    <location>
        <begin position="238"/>
        <end position="255"/>
    </location>
</feature>
<evidence type="ECO:0000256" key="1">
    <source>
        <dbReference type="ARBA" id="ARBA00004167"/>
    </source>
</evidence>
<feature type="transmembrane region" description="Helical" evidence="6">
    <location>
        <begin position="20"/>
        <end position="43"/>
    </location>
</feature>
<comment type="subcellular location">
    <subcellularLocation>
        <location evidence="1">Membrane</location>
        <topology evidence="1">Single-pass membrane protein</topology>
    </subcellularLocation>
</comment>
<evidence type="ECO:0000313" key="8">
    <source>
        <dbReference type="EMBL" id="GJD81009.1"/>
    </source>
</evidence>
<sequence length="350" mass="36432">MPAGSDLAGLAPDEPRTRPSGLAAAFLVAFALHVAALLAVAFLRLAPPAPPGEQQITVDLAPLMTEAQTEPVEVKQAAAETPPEQQPTEEPVEEATTPPPPPEVAEVKPEETPAEAPPQTQAMTEAPPDAQPIEPDSQVITSTAPEAEPLAPPPPTVAEAPKPVEPEKPVVPEKPKPDLAKLKAEREAKLKAQREARQREEKREEMLEKRREELREAKLKAAREARARESRAAEGAERASAAASRQNAAGRAAAGSDPSAMRQWTGAISAAIHGRMNPGAATGTSGGTAVVRFTVMRSGAVSSAGLARSSGVGQIDSAALGAVRGSLPPAPAGVNQASLTVTIPLNYRVR</sequence>
<feature type="domain" description="TonB C-terminal" evidence="7">
    <location>
        <begin position="261"/>
        <end position="350"/>
    </location>
</feature>
<proteinExistence type="predicted"/>
<keyword evidence="4 6" id="KW-0472">Membrane</keyword>
<dbReference type="GO" id="GO:0055085">
    <property type="term" value="P:transmembrane transport"/>
    <property type="evidence" value="ECO:0007669"/>
    <property type="project" value="InterPro"/>
</dbReference>
<evidence type="ECO:0000256" key="2">
    <source>
        <dbReference type="ARBA" id="ARBA00022692"/>
    </source>
</evidence>
<keyword evidence="9" id="KW-1185">Reference proteome</keyword>
<dbReference type="AlphaFoldDB" id="A0AA37HSY1"/>
<dbReference type="RefSeq" id="WP_238306265.1">
    <property type="nucleotide sequence ID" value="NZ_BPQM01000123.1"/>
</dbReference>
<feature type="compositionally biased region" description="Basic and acidic residues" evidence="5">
    <location>
        <begin position="162"/>
        <end position="237"/>
    </location>
</feature>
<feature type="compositionally biased region" description="Low complexity" evidence="5">
    <location>
        <begin position="76"/>
        <end position="89"/>
    </location>
</feature>
<dbReference type="GO" id="GO:0016020">
    <property type="term" value="C:membrane"/>
    <property type="evidence" value="ECO:0007669"/>
    <property type="project" value="UniProtKB-SubCell"/>
</dbReference>
<keyword evidence="2 6" id="KW-0812">Transmembrane</keyword>
<evidence type="ECO:0000256" key="3">
    <source>
        <dbReference type="ARBA" id="ARBA00022989"/>
    </source>
</evidence>
<dbReference type="InterPro" id="IPR037682">
    <property type="entry name" value="TonB_C"/>
</dbReference>
<dbReference type="InterPro" id="IPR006260">
    <property type="entry name" value="TonB/TolA_C"/>
</dbReference>
<evidence type="ECO:0000313" key="9">
    <source>
        <dbReference type="Proteomes" id="UP001055108"/>
    </source>
</evidence>
<evidence type="ECO:0000256" key="4">
    <source>
        <dbReference type="ARBA" id="ARBA00023136"/>
    </source>
</evidence>
<dbReference type="Gene3D" id="3.30.1150.10">
    <property type="match status" value="1"/>
</dbReference>
<feature type="region of interest" description="Disordered" evidence="5">
    <location>
        <begin position="68"/>
        <end position="261"/>
    </location>
</feature>
<dbReference type="EMBL" id="BPQM01000123">
    <property type="protein sequence ID" value="GJD81009.1"/>
    <property type="molecule type" value="Genomic_DNA"/>
</dbReference>
<evidence type="ECO:0000256" key="5">
    <source>
        <dbReference type="SAM" id="MobiDB-lite"/>
    </source>
</evidence>
<comment type="caution">
    <text evidence="8">The sequence shown here is derived from an EMBL/GenBank/DDBJ whole genome shotgun (WGS) entry which is preliminary data.</text>
</comment>
<accession>A0AA37HSY1</accession>